<feature type="non-terminal residue" evidence="1">
    <location>
        <position position="1"/>
    </location>
</feature>
<gene>
    <name evidence="1" type="ORF">BDN72DRAFT_733119</name>
</gene>
<dbReference type="EMBL" id="ML208346">
    <property type="protein sequence ID" value="TFK68701.1"/>
    <property type="molecule type" value="Genomic_DNA"/>
</dbReference>
<protein>
    <submittedName>
        <fullName evidence="1">Uncharacterized protein</fullName>
    </submittedName>
</protein>
<organism evidence="1 2">
    <name type="scientific">Pluteus cervinus</name>
    <dbReference type="NCBI Taxonomy" id="181527"/>
    <lineage>
        <taxon>Eukaryota</taxon>
        <taxon>Fungi</taxon>
        <taxon>Dikarya</taxon>
        <taxon>Basidiomycota</taxon>
        <taxon>Agaricomycotina</taxon>
        <taxon>Agaricomycetes</taxon>
        <taxon>Agaricomycetidae</taxon>
        <taxon>Agaricales</taxon>
        <taxon>Pluteineae</taxon>
        <taxon>Pluteaceae</taxon>
        <taxon>Pluteus</taxon>
    </lineage>
</organism>
<accession>A0ACD3ATR3</accession>
<proteinExistence type="predicted"/>
<sequence length="441" mass="49549">ILSLPPEILSTIFTFGQGMDQLQNPTGRISHYPPFELLISQVCQHFRRVALAAKTLWHWVNISRNTRPRHVALYLQRSGTCPLDVRVDLADAELECSRSMKEMFDAALTFSIRWRSFSIKTNKQGINHPTLVALCNVSFPVLQRLSITIEDIHQCPTHEGNHHLAPRVIPVSPTLVSLRLRGLAIHLFRPPLITLTTLHIDQTKAIPISQSIFTSTITASPALKNLSIYGDIMDDVSWEGNQDILLGGLRSLRICGVNGAVYSGLLLRIIAPQLRSLTLKDVQEHDLDRFLRSSNPTRFPRLCALAFFGFTLSEVAYRGIFLAFPTITSFTSISSAFETATLLNLLSERVCGPLGTPSMWWTALRVLTFLDHDDGSLVQRVVALRKQCGVPIQRLRIGSSQKLTNLFWYTWLNRNVDLQGLSDIDSWPGSVNELDIDDDLF</sequence>
<keyword evidence="2" id="KW-1185">Reference proteome</keyword>
<reference evidence="1 2" key="1">
    <citation type="journal article" date="2019" name="Nat. Ecol. Evol.">
        <title>Megaphylogeny resolves global patterns of mushroom evolution.</title>
        <authorList>
            <person name="Varga T."/>
            <person name="Krizsan K."/>
            <person name="Foldi C."/>
            <person name="Dima B."/>
            <person name="Sanchez-Garcia M."/>
            <person name="Sanchez-Ramirez S."/>
            <person name="Szollosi G.J."/>
            <person name="Szarkandi J.G."/>
            <person name="Papp V."/>
            <person name="Albert L."/>
            <person name="Andreopoulos W."/>
            <person name="Angelini C."/>
            <person name="Antonin V."/>
            <person name="Barry K.W."/>
            <person name="Bougher N.L."/>
            <person name="Buchanan P."/>
            <person name="Buyck B."/>
            <person name="Bense V."/>
            <person name="Catcheside P."/>
            <person name="Chovatia M."/>
            <person name="Cooper J."/>
            <person name="Damon W."/>
            <person name="Desjardin D."/>
            <person name="Finy P."/>
            <person name="Geml J."/>
            <person name="Haridas S."/>
            <person name="Hughes K."/>
            <person name="Justo A."/>
            <person name="Karasinski D."/>
            <person name="Kautmanova I."/>
            <person name="Kiss B."/>
            <person name="Kocsube S."/>
            <person name="Kotiranta H."/>
            <person name="LaButti K.M."/>
            <person name="Lechner B.E."/>
            <person name="Liimatainen K."/>
            <person name="Lipzen A."/>
            <person name="Lukacs Z."/>
            <person name="Mihaltcheva S."/>
            <person name="Morgado L.N."/>
            <person name="Niskanen T."/>
            <person name="Noordeloos M.E."/>
            <person name="Ohm R.A."/>
            <person name="Ortiz-Santana B."/>
            <person name="Ovrebo C."/>
            <person name="Racz N."/>
            <person name="Riley R."/>
            <person name="Savchenko A."/>
            <person name="Shiryaev A."/>
            <person name="Soop K."/>
            <person name="Spirin V."/>
            <person name="Szebenyi C."/>
            <person name="Tomsovsky M."/>
            <person name="Tulloss R.E."/>
            <person name="Uehling J."/>
            <person name="Grigoriev I.V."/>
            <person name="Vagvolgyi C."/>
            <person name="Papp T."/>
            <person name="Martin F.M."/>
            <person name="Miettinen O."/>
            <person name="Hibbett D.S."/>
            <person name="Nagy L.G."/>
        </authorList>
    </citation>
    <scope>NUCLEOTIDE SEQUENCE [LARGE SCALE GENOMIC DNA]</scope>
    <source>
        <strain evidence="1 2">NL-1719</strain>
    </source>
</reference>
<evidence type="ECO:0000313" key="1">
    <source>
        <dbReference type="EMBL" id="TFK68701.1"/>
    </source>
</evidence>
<feature type="non-terminal residue" evidence="1">
    <location>
        <position position="441"/>
    </location>
</feature>
<evidence type="ECO:0000313" key="2">
    <source>
        <dbReference type="Proteomes" id="UP000308600"/>
    </source>
</evidence>
<name>A0ACD3ATR3_9AGAR</name>
<dbReference type="Proteomes" id="UP000308600">
    <property type="component" value="Unassembled WGS sequence"/>
</dbReference>